<sequence>MAPSTDDKFIRDKQEISSIHARIKIFEHPFATQVNNPQVESFCSHCMRAAPQGQKLLKCAGCDFVRYCCKDCQRLAWKVHRPECRRLKTSFPNLPLTEVLFLSKIVDKVVFLKLNGDKFGWEKERKFSSLVDHKDDIRNDPEKMEHFEKIYTKTSAFRKEEMMSKDDFFDVFCKAAINSHSIHTNAGTEIGMALDLGISKYNHSCRPTCTIVFDGYRVCLRPLVIGVDASDLNEAFISYIDVGRSKYMRRKDLKTRWYFDCMCTRCADPEDDLLTAIKCNNSCCDEPLMTSEAEEPCSIACQKCKTVTEEARVKEAQELMKFLPTRFDPNCPAEVIKDLLSKAEKLLHPTNVYVSRLRTALMQLTGQLTAETISSMHKEIYSNYKMCFPKADRHIGYQLLHIIKTLIEKGQRDEAAPYAFDAMSIFEVCFGLDHPYYLQTLALWTFLEQKTDKTSDQLIALTNFSDNRPVDIVSLLKNANMMPEVEAQNVEVEKENEQNH</sequence>
<dbReference type="InterPro" id="IPR002893">
    <property type="entry name" value="Znf_MYND"/>
</dbReference>
<dbReference type="SUPFAM" id="SSF82199">
    <property type="entry name" value="SET domain"/>
    <property type="match status" value="1"/>
</dbReference>
<dbReference type="Proteomes" id="UP000218231">
    <property type="component" value="Unassembled WGS sequence"/>
</dbReference>
<dbReference type="InterPro" id="IPR011990">
    <property type="entry name" value="TPR-like_helical_dom_sf"/>
</dbReference>
<evidence type="ECO:0000259" key="5">
    <source>
        <dbReference type="PROSITE" id="PS50865"/>
    </source>
</evidence>
<gene>
    <name evidence="6" type="ORF">WR25_04558</name>
</gene>
<keyword evidence="3" id="KW-0862">Zinc</keyword>
<protein>
    <recommendedName>
        <fullName evidence="5">MYND-type domain-containing protein</fullName>
    </recommendedName>
</protein>
<dbReference type="STRING" id="2018661.A0A2A2L4F6"/>
<dbReference type="Gene3D" id="2.170.270.10">
    <property type="entry name" value="SET domain"/>
    <property type="match status" value="1"/>
</dbReference>
<evidence type="ECO:0000313" key="7">
    <source>
        <dbReference type="Proteomes" id="UP000218231"/>
    </source>
</evidence>
<dbReference type="PROSITE" id="PS50865">
    <property type="entry name" value="ZF_MYND_2"/>
    <property type="match status" value="1"/>
</dbReference>
<keyword evidence="1" id="KW-0479">Metal-binding</keyword>
<dbReference type="Gene3D" id="1.25.40.10">
    <property type="entry name" value="Tetratricopeptide repeat domain"/>
    <property type="match status" value="1"/>
</dbReference>
<organism evidence="6 7">
    <name type="scientific">Diploscapter pachys</name>
    <dbReference type="NCBI Taxonomy" id="2018661"/>
    <lineage>
        <taxon>Eukaryota</taxon>
        <taxon>Metazoa</taxon>
        <taxon>Ecdysozoa</taxon>
        <taxon>Nematoda</taxon>
        <taxon>Chromadorea</taxon>
        <taxon>Rhabditida</taxon>
        <taxon>Rhabditina</taxon>
        <taxon>Rhabditomorpha</taxon>
        <taxon>Rhabditoidea</taxon>
        <taxon>Rhabditidae</taxon>
        <taxon>Diploscapter</taxon>
    </lineage>
</organism>
<proteinExistence type="predicted"/>
<keyword evidence="7" id="KW-1185">Reference proteome</keyword>
<reference evidence="6 7" key="1">
    <citation type="journal article" date="2017" name="Curr. Biol.">
        <title>Genome architecture and evolution of a unichromosomal asexual nematode.</title>
        <authorList>
            <person name="Fradin H."/>
            <person name="Zegar C."/>
            <person name="Gutwein M."/>
            <person name="Lucas J."/>
            <person name="Kovtun M."/>
            <person name="Corcoran D."/>
            <person name="Baugh L.R."/>
            <person name="Kiontke K."/>
            <person name="Gunsalus K."/>
            <person name="Fitch D.H."/>
            <person name="Piano F."/>
        </authorList>
    </citation>
    <scope>NUCLEOTIDE SEQUENCE [LARGE SCALE GENOMIC DNA]</scope>
    <source>
        <strain evidence="6">PF1309</strain>
    </source>
</reference>
<evidence type="ECO:0000313" key="6">
    <source>
        <dbReference type="EMBL" id="PAV81156.1"/>
    </source>
</evidence>
<dbReference type="OrthoDB" id="265717at2759"/>
<dbReference type="EMBL" id="LIAE01007199">
    <property type="protein sequence ID" value="PAV81156.1"/>
    <property type="molecule type" value="Genomic_DNA"/>
</dbReference>
<dbReference type="Pfam" id="PF01753">
    <property type="entry name" value="zf-MYND"/>
    <property type="match status" value="1"/>
</dbReference>
<dbReference type="GO" id="GO:0005634">
    <property type="term" value="C:nucleus"/>
    <property type="evidence" value="ECO:0007669"/>
    <property type="project" value="TreeGrafter"/>
</dbReference>
<dbReference type="GO" id="GO:0008270">
    <property type="term" value="F:zinc ion binding"/>
    <property type="evidence" value="ECO:0007669"/>
    <property type="project" value="UniProtKB-KW"/>
</dbReference>
<comment type="caution">
    <text evidence="6">The sequence shown here is derived from an EMBL/GenBank/DDBJ whole genome shotgun (WGS) entry which is preliminary data.</text>
</comment>
<evidence type="ECO:0000256" key="1">
    <source>
        <dbReference type="ARBA" id="ARBA00022723"/>
    </source>
</evidence>
<name>A0A2A2L4F6_9BILA</name>
<dbReference type="PROSITE" id="PS01360">
    <property type="entry name" value="ZF_MYND_1"/>
    <property type="match status" value="1"/>
</dbReference>
<dbReference type="Gene3D" id="6.10.140.2220">
    <property type="match status" value="1"/>
</dbReference>
<evidence type="ECO:0000256" key="3">
    <source>
        <dbReference type="ARBA" id="ARBA00022833"/>
    </source>
</evidence>
<dbReference type="InterPro" id="IPR050869">
    <property type="entry name" value="H3K4_H4K5_MeTrfase"/>
</dbReference>
<dbReference type="PANTHER" id="PTHR12197:SF300">
    <property type="entry name" value="HISTONE-LYSINE N-METHYLTRANSFERASE SET-18"/>
    <property type="match status" value="1"/>
</dbReference>
<evidence type="ECO:0000256" key="2">
    <source>
        <dbReference type="ARBA" id="ARBA00022771"/>
    </source>
</evidence>
<dbReference type="AlphaFoldDB" id="A0A2A2L4F6"/>
<dbReference type="InterPro" id="IPR046341">
    <property type="entry name" value="SET_dom_sf"/>
</dbReference>
<accession>A0A2A2L4F6</accession>
<keyword evidence="2 4" id="KW-0863">Zinc-finger</keyword>
<feature type="domain" description="MYND-type" evidence="5">
    <location>
        <begin position="43"/>
        <end position="84"/>
    </location>
</feature>
<dbReference type="PANTHER" id="PTHR12197">
    <property type="entry name" value="HISTONE-LYSINE N-METHYLTRANSFERASE SMYD"/>
    <property type="match status" value="1"/>
</dbReference>
<evidence type="ECO:0000256" key="4">
    <source>
        <dbReference type="PROSITE-ProRule" id="PRU00134"/>
    </source>
</evidence>
<dbReference type="SUPFAM" id="SSF144232">
    <property type="entry name" value="HIT/MYND zinc finger-like"/>
    <property type="match status" value="1"/>
</dbReference>